<name>A0A9Q8PJP3_PASFU</name>
<organism evidence="2 3">
    <name type="scientific">Passalora fulva</name>
    <name type="common">Tomato leaf mold</name>
    <name type="synonym">Cladosporium fulvum</name>
    <dbReference type="NCBI Taxonomy" id="5499"/>
    <lineage>
        <taxon>Eukaryota</taxon>
        <taxon>Fungi</taxon>
        <taxon>Dikarya</taxon>
        <taxon>Ascomycota</taxon>
        <taxon>Pezizomycotina</taxon>
        <taxon>Dothideomycetes</taxon>
        <taxon>Dothideomycetidae</taxon>
        <taxon>Mycosphaerellales</taxon>
        <taxon>Mycosphaerellaceae</taxon>
        <taxon>Fulvia</taxon>
    </lineage>
</organism>
<sequence>MKIPFLPLSLCAVALAFPADKHIAARQVTADNIVNGIERNGNILSQLAAVQTNADKVTGTLFIAGRLKEVRDGLSPVGQSINALDRALPAGSFSAKDGEKVRVSLRKLVAANDKLFSTLIEKATLANVIPSIGSPTLTKAFTDYRDLYKVFLYRVADLLPPKEKGETIDDAVATERLINSAITNYNGLG</sequence>
<reference evidence="2" key="1">
    <citation type="submission" date="2021-12" db="EMBL/GenBank/DDBJ databases">
        <authorList>
            <person name="Zaccaron A."/>
            <person name="Stergiopoulos I."/>
        </authorList>
    </citation>
    <scope>NUCLEOTIDE SEQUENCE</scope>
    <source>
        <strain evidence="2">Race5_Kim</strain>
    </source>
</reference>
<accession>A0A9Q8PJP3</accession>
<evidence type="ECO:0000313" key="3">
    <source>
        <dbReference type="Proteomes" id="UP000756132"/>
    </source>
</evidence>
<dbReference type="GeneID" id="71992933"/>
<dbReference type="RefSeq" id="XP_047767995.1">
    <property type="nucleotide sequence ID" value="XM_047912203.1"/>
</dbReference>
<gene>
    <name evidence="2" type="ORF">CLAFUR5_13055</name>
</gene>
<feature type="chain" id="PRO_5040387412" evidence="1">
    <location>
        <begin position="17"/>
        <end position="189"/>
    </location>
</feature>
<dbReference type="KEGG" id="ffu:CLAFUR5_13055"/>
<dbReference type="EMBL" id="CP090173">
    <property type="protein sequence ID" value="UJO23629.1"/>
    <property type="molecule type" value="Genomic_DNA"/>
</dbReference>
<dbReference type="Proteomes" id="UP000756132">
    <property type="component" value="Chromosome 11"/>
</dbReference>
<proteinExistence type="predicted"/>
<dbReference type="AlphaFoldDB" id="A0A9Q8PJP3"/>
<evidence type="ECO:0000256" key="1">
    <source>
        <dbReference type="SAM" id="SignalP"/>
    </source>
</evidence>
<protein>
    <submittedName>
        <fullName evidence="2">Uncharacterized protein</fullName>
    </submittedName>
</protein>
<keyword evidence="1" id="KW-0732">Signal</keyword>
<keyword evidence="3" id="KW-1185">Reference proteome</keyword>
<reference evidence="2" key="2">
    <citation type="journal article" date="2022" name="Microb. Genom.">
        <title>A chromosome-scale genome assembly of the tomato pathogen Cladosporium fulvum reveals a compartmentalized genome architecture and the presence of a dispensable chromosome.</title>
        <authorList>
            <person name="Zaccaron A.Z."/>
            <person name="Chen L.H."/>
            <person name="Samaras A."/>
            <person name="Stergiopoulos I."/>
        </authorList>
    </citation>
    <scope>NUCLEOTIDE SEQUENCE</scope>
    <source>
        <strain evidence="2">Race5_Kim</strain>
    </source>
</reference>
<feature type="signal peptide" evidence="1">
    <location>
        <begin position="1"/>
        <end position="16"/>
    </location>
</feature>
<evidence type="ECO:0000313" key="2">
    <source>
        <dbReference type="EMBL" id="UJO23629.1"/>
    </source>
</evidence>